<dbReference type="Pfam" id="PF13637">
    <property type="entry name" value="Ank_4"/>
    <property type="match status" value="1"/>
</dbReference>
<evidence type="ECO:0000256" key="2">
    <source>
        <dbReference type="ARBA" id="ARBA00023043"/>
    </source>
</evidence>
<name>A0ABQ0ZR30_ASPLE</name>
<dbReference type="PANTHER" id="PTHR24193">
    <property type="entry name" value="ANKYRIN REPEAT PROTEIN"/>
    <property type="match status" value="1"/>
</dbReference>
<dbReference type="EMBL" id="BLKI01000001">
    <property type="protein sequence ID" value="GFF61338.1"/>
    <property type="molecule type" value="Genomic_DNA"/>
</dbReference>
<feature type="repeat" description="ANK" evidence="3">
    <location>
        <begin position="455"/>
        <end position="487"/>
    </location>
</feature>
<feature type="repeat" description="ANK" evidence="3">
    <location>
        <begin position="123"/>
        <end position="155"/>
    </location>
</feature>
<dbReference type="InterPro" id="IPR050663">
    <property type="entry name" value="Ankyrin-SOCS_Box"/>
</dbReference>
<keyword evidence="1" id="KW-0677">Repeat</keyword>
<comment type="caution">
    <text evidence="4">The sequence shown here is derived from an EMBL/GenBank/DDBJ whole genome shotgun (WGS) entry which is preliminary data.</text>
</comment>
<keyword evidence="2 3" id="KW-0040">ANK repeat</keyword>
<reference evidence="4 5" key="1">
    <citation type="submission" date="2020-01" db="EMBL/GenBank/DDBJ databases">
        <title>Draft genome sequence of Aspergillus lentulus IFM 60648.</title>
        <authorList>
            <person name="Takahashi H."/>
            <person name="Yaguchi T."/>
        </authorList>
    </citation>
    <scope>NUCLEOTIDE SEQUENCE [LARGE SCALE GENOMIC DNA]</scope>
    <source>
        <strain evidence="4 5">IFM 60648</strain>
    </source>
</reference>
<evidence type="ECO:0000256" key="3">
    <source>
        <dbReference type="PROSITE-ProRule" id="PRU00023"/>
    </source>
</evidence>
<dbReference type="Proteomes" id="UP000465220">
    <property type="component" value="Unassembled WGS sequence"/>
</dbReference>
<dbReference type="InterPro" id="IPR002110">
    <property type="entry name" value="Ankyrin_rpt"/>
</dbReference>
<keyword evidence="5" id="KW-1185">Reference proteome</keyword>
<feature type="repeat" description="ANK" evidence="3">
    <location>
        <begin position="245"/>
        <end position="277"/>
    </location>
</feature>
<feature type="repeat" description="ANK" evidence="3">
    <location>
        <begin position="488"/>
        <end position="520"/>
    </location>
</feature>
<dbReference type="Gene3D" id="1.25.40.20">
    <property type="entry name" value="Ankyrin repeat-containing domain"/>
    <property type="match status" value="4"/>
</dbReference>
<dbReference type="PRINTS" id="PR01415">
    <property type="entry name" value="ANKYRIN"/>
</dbReference>
<evidence type="ECO:0000313" key="5">
    <source>
        <dbReference type="Proteomes" id="UP000465220"/>
    </source>
</evidence>
<evidence type="ECO:0000313" key="4">
    <source>
        <dbReference type="EMBL" id="GFF61338.1"/>
    </source>
</evidence>
<dbReference type="SUPFAM" id="SSF48403">
    <property type="entry name" value="Ankyrin repeat"/>
    <property type="match status" value="2"/>
</dbReference>
<feature type="repeat" description="ANK" evidence="3">
    <location>
        <begin position="406"/>
        <end position="438"/>
    </location>
</feature>
<proteinExistence type="predicted"/>
<sequence>MLLTDLPSELIIIIADFLEPKHLNALVQTASSFANLLGLHLLDRGLINPKLEILLWAAARGDEAIISRVFERAEHKRINIPPHIKESMLMTAVLHNRVDLLEYLVRTVGANLSAMVPHEYSLLPRTALHEAAEQGNTVTTQKLIELGADVNAIDTGGLSPLHYAVWKPDREDASAGEAWDTDEELEYGANSIAILRLLLGHGAQTEAVEPDRRQTPLLWASIDGNTDAIRLLLDHGANINASDDEGCTALHLAAESGNHEAVQLLVDKRADVFAIDYNADTPLDLAASVSVRKILRKAGALTGPELGRELERFLNRALVDPNPVLVWAARNGRRETIHKIQSFTQHKQAKIDSVLKARLVMVVTLHAQVDLLDYLVGTLGADLSARLPVYTTKYSHPSLSGAIYATPTTALHAAALGQNEAVARRLIELGADVNAVDKNGASPLTYAADNPTGTPAASPLHRAAYRGNIEAIKLLLAYGADVAARSSYNFLPWHHAAERGHYEAVVLLVEGGSDVNARIVIGWRPLDIAGNRNGGDTILFLGITGMFAQRGISGKELDGHKLRDLKVGDATRY</sequence>
<protein>
    <submittedName>
        <fullName evidence="4">Uncharacterized protein</fullName>
    </submittedName>
</protein>
<feature type="repeat" description="ANK" evidence="3">
    <location>
        <begin position="212"/>
        <end position="244"/>
    </location>
</feature>
<dbReference type="PROSITE" id="PS50088">
    <property type="entry name" value="ANK_REPEAT"/>
    <property type="match status" value="6"/>
</dbReference>
<evidence type="ECO:0000256" key="1">
    <source>
        <dbReference type="ARBA" id="ARBA00022737"/>
    </source>
</evidence>
<organism evidence="4 5">
    <name type="scientific">Aspergillus lentulus</name>
    <dbReference type="NCBI Taxonomy" id="293939"/>
    <lineage>
        <taxon>Eukaryota</taxon>
        <taxon>Fungi</taxon>
        <taxon>Dikarya</taxon>
        <taxon>Ascomycota</taxon>
        <taxon>Pezizomycotina</taxon>
        <taxon>Eurotiomycetes</taxon>
        <taxon>Eurotiomycetidae</taxon>
        <taxon>Eurotiales</taxon>
        <taxon>Aspergillaceae</taxon>
        <taxon>Aspergillus</taxon>
        <taxon>Aspergillus subgen. Fumigati</taxon>
    </lineage>
</organism>
<dbReference type="SMART" id="SM00248">
    <property type="entry name" value="ANK"/>
    <property type="match status" value="8"/>
</dbReference>
<dbReference type="PANTHER" id="PTHR24193:SF121">
    <property type="entry name" value="ADA2A-CONTAINING COMPLEX COMPONENT 3, ISOFORM D"/>
    <property type="match status" value="1"/>
</dbReference>
<dbReference type="PROSITE" id="PS50297">
    <property type="entry name" value="ANK_REP_REGION"/>
    <property type="match status" value="6"/>
</dbReference>
<accession>A0ABQ0ZR30</accession>
<dbReference type="InterPro" id="IPR036770">
    <property type="entry name" value="Ankyrin_rpt-contain_sf"/>
</dbReference>
<gene>
    <name evidence="4" type="ORF">IFM60648_00229</name>
</gene>
<dbReference type="Pfam" id="PF12796">
    <property type="entry name" value="Ank_2"/>
    <property type="match status" value="3"/>
</dbReference>